<feature type="domain" description="RecX first three-helical" evidence="6">
    <location>
        <begin position="84"/>
        <end position="123"/>
    </location>
</feature>
<evidence type="ECO:0000256" key="2">
    <source>
        <dbReference type="ARBA" id="ARBA00009695"/>
    </source>
</evidence>
<comment type="subcellular location">
    <subcellularLocation>
        <location evidence="1">Cytoplasm</location>
    </subcellularLocation>
</comment>
<evidence type="ECO:0000256" key="5">
    <source>
        <dbReference type="SAM" id="MobiDB-lite"/>
    </source>
</evidence>
<dbReference type="Proteomes" id="UP001373159">
    <property type="component" value="Unassembled WGS sequence"/>
</dbReference>
<name>A0ABU8ZQ99_9BIFI</name>
<sequence>MIDAESFLASNPPRRRVEEQADGDGLQEADPGDPERAEKEGPHGRRPRRSGGRRGRIPRPGGFGLASSSGEGQHRDDADDPVACREAALTLLDAAARSSGALAERLRKKGFQSQVVDDVIDRLLQVGLLDDRSYAEDLLRSCLGRDMGERGALNEMTRKGLPRSLAQEVVAQAAGEGLFIDSAYELGRKVAAKTRGLDMQVRRRRLWGAGGRKGHDPGLLSQVAADVFGSGDPLD</sequence>
<keyword evidence="4" id="KW-0963">Cytoplasm</keyword>
<evidence type="ECO:0000259" key="6">
    <source>
        <dbReference type="Pfam" id="PF21982"/>
    </source>
</evidence>
<proteinExistence type="inferred from homology"/>
<feature type="compositionally biased region" description="Basic and acidic residues" evidence="5">
    <location>
        <begin position="33"/>
        <end position="43"/>
    </location>
</feature>
<dbReference type="InterPro" id="IPR053926">
    <property type="entry name" value="RecX_HTH_1st"/>
</dbReference>
<accession>A0ABU8ZQ99</accession>
<feature type="compositionally biased region" description="Basic residues" evidence="5">
    <location>
        <begin position="44"/>
        <end position="57"/>
    </location>
</feature>
<evidence type="ECO:0000256" key="1">
    <source>
        <dbReference type="ARBA" id="ARBA00004496"/>
    </source>
</evidence>
<feature type="compositionally biased region" description="Acidic residues" evidence="5">
    <location>
        <begin position="20"/>
        <end position="32"/>
    </location>
</feature>
<evidence type="ECO:0000313" key="7">
    <source>
        <dbReference type="EMBL" id="MEK0306774.1"/>
    </source>
</evidence>
<protein>
    <recommendedName>
        <fullName evidence="3">Regulatory protein RecX</fullName>
    </recommendedName>
</protein>
<dbReference type="InterPro" id="IPR036388">
    <property type="entry name" value="WH-like_DNA-bd_sf"/>
</dbReference>
<dbReference type="Gene3D" id="1.10.10.10">
    <property type="entry name" value="Winged helix-like DNA-binding domain superfamily/Winged helix DNA-binding domain"/>
    <property type="match status" value="1"/>
</dbReference>
<reference evidence="7 8" key="1">
    <citation type="submission" date="2024-02" db="EMBL/GenBank/DDBJ databases">
        <title>Bifidobacterium honeyensis sp. nov., isolated from the comb honey.</title>
        <authorList>
            <person name="Liu W."/>
            <person name="Li Y."/>
        </authorList>
    </citation>
    <scope>NUCLEOTIDE SEQUENCE [LARGE SCALE GENOMIC DNA]</scope>
    <source>
        <strain evidence="7 8">IMAU50988</strain>
    </source>
</reference>
<dbReference type="PANTHER" id="PTHR33602">
    <property type="entry name" value="REGULATORY PROTEIN RECX FAMILY PROTEIN"/>
    <property type="match status" value="1"/>
</dbReference>
<feature type="region of interest" description="Disordered" evidence="5">
    <location>
        <begin position="1"/>
        <end position="79"/>
    </location>
</feature>
<dbReference type="PANTHER" id="PTHR33602:SF1">
    <property type="entry name" value="REGULATORY PROTEIN RECX FAMILY PROTEIN"/>
    <property type="match status" value="1"/>
</dbReference>
<dbReference type="Pfam" id="PF21982">
    <property type="entry name" value="RecX_HTH1"/>
    <property type="match status" value="1"/>
</dbReference>
<gene>
    <name evidence="7" type="ORF">V8P97_04770</name>
</gene>
<dbReference type="InterPro" id="IPR003783">
    <property type="entry name" value="Regulatory_RecX"/>
</dbReference>
<evidence type="ECO:0000256" key="3">
    <source>
        <dbReference type="ARBA" id="ARBA00018111"/>
    </source>
</evidence>
<comment type="similarity">
    <text evidence="2">Belongs to the RecX family.</text>
</comment>
<evidence type="ECO:0000313" key="8">
    <source>
        <dbReference type="Proteomes" id="UP001373159"/>
    </source>
</evidence>
<dbReference type="RefSeq" id="WP_340469329.1">
    <property type="nucleotide sequence ID" value="NZ_JBANBB010000001.1"/>
</dbReference>
<organism evidence="7 8">
    <name type="scientific">Bifidobacterium favimelis</name>
    <dbReference type="NCBI Taxonomy" id="3122979"/>
    <lineage>
        <taxon>Bacteria</taxon>
        <taxon>Bacillati</taxon>
        <taxon>Actinomycetota</taxon>
        <taxon>Actinomycetes</taxon>
        <taxon>Bifidobacteriales</taxon>
        <taxon>Bifidobacteriaceae</taxon>
        <taxon>Bifidobacterium</taxon>
    </lineage>
</organism>
<dbReference type="EMBL" id="JBANBB010000001">
    <property type="protein sequence ID" value="MEK0306774.1"/>
    <property type="molecule type" value="Genomic_DNA"/>
</dbReference>
<keyword evidence="8" id="KW-1185">Reference proteome</keyword>
<comment type="caution">
    <text evidence="7">The sequence shown here is derived from an EMBL/GenBank/DDBJ whole genome shotgun (WGS) entry which is preliminary data.</text>
</comment>
<evidence type="ECO:0000256" key="4">
    <source>
        <dbReference type="ARBA" id="ARBA00022490"/>
    </source>
</evidence>